<dbReference type="InterPro" id="IPR000600">
    <property type="entry name" value="ROK"/>
</dbReference>
<dbReference type="PANTHER" id="PTHR18964:SF149">
    <property type="entry name" value="BIFUNCTIONAL UDP-N-ACETYLGLUCOSAMINE 2-EPIMERASE_N-ACETYLMANNOSAMINE KINASE"/>
    <property type="match status" value="1"/>
</dbReference>
<evidence type="ECO:0000313" key="4">
    <source>
        <dbReference type="EMBL" id="MBA8930417.1"/>
    </source>
</evidence>
<dbReference type="InterPro" id="IPR036388">
    <property type="entry name" value="WH-like_DNA-bd_sf"/>
</dbReference>
<organism evidence="4 5">
    <name type="scientific">Kutzneria viridogrisea</name>
    <dbReference type="NCBI Taxonomy" id="47990"/>
    <lineage>
        <taxon>Bacteria</taxon>
        <taxon>Bacillati</taxon>
        <taxon>Actinomycetota</taxon>
        <taxon>Actinomycetes</taxon>
        <taxon>Pseudonocardiales</taxon>
        <taxon>Pseudonocardiaceae</taxon>
        <taxon>Kutzneria</taxon>
    </lineage>
</organism>
<feature type="region of interest" description="Disordered" evidence="2">
    <location>
        <begin position="386"/>
        <end position="405"/>
    </location>
</feature>
<keyword evidence="4" id="KW-0418">Kinase</keyword>
<reference evidence="4 5" key="1">
    <citation type="submission" date="2020-08" db="EMBL/GenBank/DDBJ databases">
        <title>Genomic Encyclopedia of Archaeal and Bacterial Type Strains, Phase II (KMG-II): from individual species to whole genera.</title>
        <authorList>
            <person name="Goeker M."/>
        </authorList>
    </citation>
    <scope>NUCLEOTIDE SEQUENCE [LARGE SCALE GENOMIC DNA]</scope>
    <source>
        <strain evidence="4 5">DSM 43850</strain>
    </source>
</reference>
<accession>A0ABR6BU21</accession>
<evidence type="ECO:0000259" key="3">
    <source>
        <dbReference type="Pfam" id="PF12802"/>
    </source>
</evidence>
<protein>
    <submittedName>
        <fullName evidence="4">NBD/HSP70 family sugar kinase</fullName>
    </submittedName>
</protein>
<keyword evidence="5" id="KW-1185">Reference proteome</keyword>
<sequence>MTQLRVAQKGTKRSLRARNDVLVLQSVAAGGGEIARADIVRETGLPSATVSAIVGNLIDRRLVRESGHGDSRGGKPRVLLELDREHHRFVGVHVGRGRVTASLLTLSGRPEQTVRLPHLVGDDTLTVTANAVRRLADSFDGQLSGIGVAVPGIVSGDGVIREAINYGWRMVPLGEELSERCGDTPVHVVNDANAVALSEVALSRQWAVTVVLLWIGTGVGAGIVLDGRLYEGPEFRSGEIGHIDAGVSTRCRCGLVGCLETVASMPGLLGDASEQVVAAYLGGADDADSRALDERIRRGARELARLASMFAASLDITEFVVGGPIVASPIGPPLLRATNEVLELRAMPGFPVVSLRFSTLGSHSVVVGAAAHAMRQEFGVMLTMPGETTEQHPNRPPMPEVHRHG</sequence>
<gene>
    <name evidence="4" type="ORF">BC739_007650</name>
</gene>
<proteinExistence type="inferred from homology"/>
<evidence type="ECO:0000313" key="5">
    <source>
        <dbReference type="Proteomes" id="UP000517916"/>
    </source>
</evidence>
<name>A0ABR6BU21_9PSEU</name>
<dbReference type="PROSITE" id="PS01125">
    <property type="entry name" value="ROK"/>
    <property type="match status" value="1"/>
</dbReference>
<dbReference type="GO" id="GO:0016301">
    <property type="term" value="F:kinase activity"/>
    <property type="evidence" value="ECO:0007669"/>
    <property type="project" value="UniProtKB-KW"/>
</dbReference>
<dbReference type="Pfam" id="PF12802">
    <property type="entry name" value="MarR_2"/>
    <property type="match status" value="1"/>
</dbReference>
<dbReference type="SUPFAM" id="SSF53067">
    <property type="entry name" value="Actin-like ATPase domain"/>
    <property type="match status" value="1"/>
</dbReference>
<feature type="domain" description="HTH marR-type" evidence="3">
    <location>
        <begin position="20"/>
        <end position="69"/>
    </location>
</feature>
<dbReference type="InterPro" id="IPR000835">
    <property type="entry name" value="HTH_MarR-typ"/>
</dbReference>
<evidence type="ECO:0000256" key="1">
    <source>
        <dbReference type="ARBA" id="ARBA00006479"/>
    </source>
</evidence>
<dbReference type="RefSeq" id="WP_025354972.1">
    <property type="nucleotide sequence ID" value="NZ_BAAABQ010000025.1"/>
</dbReference>
<dbReference type="InterPro" id="IPR043129">
    <property type="entry name" value="ATPase_NBD"/>
</dbReference>
<dbReference type="Proteomes" id="UP000517916">
    <property type="component" value="Unassembled WGS sequence"/>
</dbReference>
<comment type="caution">
    <text evidence="4">The sequence shown here is derived from an EMBL/GenBank/DDBJ whole genome shotgun (WGS) entry which is preliminary data.</text>
</comment>
<dbReference type="PANTHER" id="PTHR18964">
    <property type="entry name" value="ROK (REPRESSOR, ORF, KINASE) FAMILY"/>
    <property type="match status" value="1"/>
</dbReference>
<comment type="similarity">
    <text evidence="1">Belongs to the ROK (NagC/XylR) family.</text>
</comment>
<dbReference type="Gene3D" id="3.30.420.40">
    <property type="match status" value="2"/>
</dbReference>
<dbReference type="SUPFAM" id="SSF46785">
    <property type="entry name" value="Winged helix' DNA-binding domain"/>
    <property type="match status" value="1"/>
</dbReference>
<keyword evidence="4" id="KW-0808">Transferase</keyword>
<dbReference type="InterPro" id="IPR049874">
    <property type="entry name" value="ROK_cs"/>
</dbReference>
<dbReference type="EMBL" id="JACJID010000006">
    <property type="protein sequence ID" value="MBA8930417.1"/>
    <property type="molecule type" value="Genomic_DNA"/>
</dbReference>
<dbReference type="Pfam" id="PF00480">
    <property type="entry name" value="ROK"/>
    <property type="match status" value="1"/>
</dbReference>
<dbReference type="InterPro" id="IPR036390">
    <property type="entry name" value="WH_DNA-bd_sf"/>
</dbReference>
<evidence type="ECO:0000256" key="2">
    <source>
        <dbReference type="SAM" id="MobiDB-lite"/>
    </source>
</evidence>
<dbReference type="Gene3D" id="1.10.10.10">
    <property type="entry name" value="Winged helix-like DNA-binding domain superfamily/Winged helix DNA-binding domain"/>
    <property type="match status" value="1"/>
</dbReference>